<sequence>MQELKQQGPGKTIVADTVVAKIAGMAAREVRGVHALGGPTERAISGAISRITGAGAKGTGVDVQVGQEEAAVDLSLMIDYGQSIPDVTNDVRQNIINQVQSMTGLRVKEVNITVYDLYFPQEEQQQQQQGESESRVA</sequence>
<protein>
    <submittedName>
        <fullName evidence="2">Asp23/Gls24 family envelope stress response protein</fullName>
    </submittedName>
</protein>
<dbReference type="PANTHER" id="PTHR34297:SF3">
    <property type="entry name" value="ALKALINE SHOCK PROTEIN 23"/>
    <property type="match status" value="1"/>
</dbReference>
<dbReference type="InterPro" id="IPR005531">
    <property type="entry name" value="Asp23"/>
</dbReference>
<comment type="similarity">
    <text evidence="1">Belongs to the asp23 family.</text>
</comment>
<comment type="caution">
    <text evidence="2">The sequence shown here is derived from an EMBL/GenBank/DDBJ whole genome shotgun (WGS) entry which is preliminary data.</text>
</comment>
<name>A0A2M7T6Q2_9ACTN</name>
<evidence type="ECO:0000256" key="1">
    <source>
        <dbReference type="ARBA" id="ARBA00005721"/>
    </source>
</evidence>
<dbReference type="EMBL" id="PFNG01000196">
    <property type="protein sequence ID" value="PIZ36572.1"/>
    <property type="molecule type" value="Genomic_DNA"/>
</dbReference>
<dbReference type="PANTHER" id="PTHR34297">
    <property type="entry name" value="HYPOTHETICAL CYTOSOLIC PROTEIN-RELATED"/>
    <property type="match status" value="1"/>
</dbReference>
<evidence type="ECO:0000313" key="2">
    <source>
        <dbReference type="EMBL" id="PIZ36572.1"/>
    </source>
</evidence>
<dbReference type="Pfam" id="PF03780">
    <property type="entry name" value="Asp23"/>
    <property type="match status" value="1"/>
</dbReference>
<dbReference type="AlphaFoldDB" id="A0A2M7T6Q2"/>
<proteinExistence type="inferred from homology"/>
<dbReference type="Proteomes" id="UP000230956">
    <property type="component" value="Unassembled WGS sequence"/>
</dbReference>
<gene>
    <name evidence="2" type="ORF">COY37_08270</name>
</gene>
<evidence type="ECO:0000313" key="3">
    <source>
        <dbReference type="Proteomes" id="UP000230956"/>
    </source>
</evidence>
<reference evidence="3" key="1">
    <citation type="submission" date="2017-09" db="EMBL/GenBank/DDBJ databases">
        <title>Depth-based differentiation of microbial function through sediment-hosted aquifers and enrichment of novel symbionts in the deep terrestrial subsurface.</title>
        <authorList>
            <person name="Probst A.J."/>
            <person name="Ladd B."/>
            <person name="Jarett J.K."/>
            <person name="Geller-Mcgrath D.E."/>
            <person name="Sieber C.M.K."/>
            <person name="Emerson J.B."/>
            <person name="Anantharaman K."/>
            <person name="Thomas B.C."/>
            <person name="Malmstrom R."/>
            <person name="Stieglmeier M."/>
            <person name="Klingl A."/>
            <person name="Woyke T."/>
            <person name="Ryan C.M."/>
            <person name="Banfield J.F."/>
        </authorList>
    </citation>
    <scope>NUCLEOTIDE SEQUENCE [LARGE SCALE GENOMIC DNA]</scope>
</reference>
<accession>A0A2M7T6Q2</accession>
<organism evidence="2 3">
    <name type="scientific">Candidatus Aquicultor secundus</name>
    <dbReference type="NCBI Taxonomy" id="1973895"/>
    <lineage>
        <taxon>Bacteria</taxon>
        <taxon>Bacillati</taxon>
        <taxon>Actinomycetota</taxon>
        <taxon>Candidatus Aquicultoria</taxon>
        <taxon>Candidatus Aquicultorales</taxon>
        <taxon>Candidatus Aquicultoraceae</taxon>
        <taxon>Candidatus Aquicultor</taxon>
    </lineage>
</organism>